<dbReference type="AlphaFoldDB" id="A0A9R1UIB6"/>
<reference evidence="1 2" key="1">
    <citation type="journal article" date="2017" name="Nat. Commun.">
        <title>Genome assembly with in vitro proximity ligation data and whole-genome triplication in lettuce.</title>
        <authorList>
            <person name="Reyes-Chin-Wo S."/>
            <person name="Wang Z."/>
            <person name="Yang X."/>
            <person name="Kozik A."/>
            <person name="Arikit S."/>
            <person name="Song C."/>
            <person name="Xia L."/>
            <person name="Froenicke L."/>
            <person name="Lavelle D.O."/>
            <person name="Truco M.J."/>
            <person name="Xia R."/>
            <person name="Zhu S."/>
            <person name="Xu C."/>
            <person name="Xu H."/>
            <person name="Xu X."/>
            <person name="Cox K."/>
            <person name="Korf I."/>
            <person name="Meyers B.C."/>
            <person name="Michelmore R.W."/>
        </authorList>
    </citation>
    <scope>NUCLEOTIDE SEQUENCE [LARGE SCALE GENOMIC DNA]</scope>
    <source>
        <strain evidence="2">cv. Salinas</strain>
        <tissue evidence="1">Seedlings</tissue>
    </source>
</reference>
<comment type="caution">
    <text evidence="1">The sequence shown here is derived from an EMBL/GenBank/DDBJ whole genome shotgun (WGS) entry which is preliminary data.</text>
</comment>
<evidence type="ECO:0000313" key="1">
    <source>
        <dbReference type="EMBL" id="KAJ0188000.1"/>
    </source>
</evidence>
<gene>
    <name evidence="1" type="ORF">LSAT_V11C900471820</name>
</gene>
<evidence type="ECO:0008006" key="3">
    <source>
        <dbReference type="Google" id="ProtNLM"/>
    </source>
</evidence>
<evidence type="ECO:0000313" key="2">
    <source>
        <dbReference type="Proteomes" id="UP000235145"/>
    </source>
</evidence>
<keyword evidence="2" id="KW-1185">Reference proteome</keyword>
<name>A0A9R1UIB6_LACSA</name>
<dbReference type="PANTHER" id="PTHR31973">
    <property type="entry name" value="POLYPROTEIN, PUTATIVE-RELATED"/>
    <property type="match status" value="1"/>
</dbReference>
<dbReference type="Proteomes" id="UP000235145">
    <property type="component" value="Unassembled WGS sequence"/>
</dbReference>
<sequence>MVNDYWLSVVMASWMCDEHSFKIMSLITDHTCARNFKLGSNVDYRWIGSHFTREVLEIEKLNGWRSGCRWIINLDGCFLKEWLIESVKELFLGIEHRQCARHVVSNFKKKFIGAQYEKLFWKASKASTEPLLNVAMKEEGIQNHGIEHSFK</sequence>
<accession>A0A9R1UIB6</accession>
<dbReference type="EMBL" id="NBSK02000009">
    <property type="protein sequence ID" value="KAJ0188000.1"/>
    <property type="molecule type" value="Genomic_DNA"/>
</dbReference>
<dbReference type="PANTHER" id="PTHR31973:SF189">
    <property type="entry name" value="TRANSPOSASE, MUDR, PLANT, MULE TRANSPOSASE DOMAIN PROTEIN-RELATED"/>
    <property type="match status" value="1"/>
</dbReference>
<proteinExistence type="predicted"/>
<organism evidence="1 2">
    <name type="scientific">Lactuca sativa</name>
    <name type="common">Garden lettuce</name>
    <dbReference type="NCBI Taxonomy" id="4236"/>
    <lineage>
        <taxon>Eukaryota</taxon>
        <taxon>Viridiplantae</taxon>
        <taxon>Streptophyta</taxon>
        <taxon>Embryophyta</taxon>
        <taxon>Tracheophyta</taxon>
        <taxon>Spermatophyta</taxon>
        <taxon>Magnoliopsida</taxon>
        <taxon>eudicotyledons</taxon>
        <taxon>Gunneridae</taxon>
        <taxon>Pentapetalae</taxon>
        <taxon>asterids</taxon>
        <taxon>campanulids</taxon>
        <taxon>Asterales</taxon>
        <taxon>Asteraceae</taxon>
        <taxon>Cichorioideae</taxon>
        <taxon>Cichorieae</taxon>
        <taxon>Lactucinae</taxon>
        <taxon>Lactuca</taxon>
    </lineage>
</organism>
<protein>
    <recommendedName>
        <fullName evidence="3">MULE transposase domain-containing protein</fullName>
    </recommendedName>
</protein>